<keyword evidence="3 5" id="KW-1133">Transmembrane helix</keyword>
<evidence type="ECO:0000256" key="5">
    <source>
        <dbReference type="SAM" id="Phobius"/>
    </source>
</evidence>
<reference evidence="7 8" key="1">
    <citation type="submission" date="2018-10" db="EMBL/GenBank/DDBJ databases">
        <title>Tessaracoccus antarcticuss sp. nov., isolated from sediment.</title>
        <authorList>
            <person name="Zhou L.Y."/>
            <person name="Du Z.J."/>
        </authorList>
    </citation>
    <scope>NUCLEOTIDE SEQUENCE [LARGE SCALE GENOMIC DNA]</scope>
    <source>
        <strain evidence="7 8">JDX10</strain>
    </source>
</reference>
<dbReference type="EMBL" id="REFW01000005">
    <property type="protein sequence ID" value="RMB57796.1"/>
    <property type="molecule type" value="Genomic_DNA"/>
</dbReference>
<feature type="transmembrane region" description="Helical" evidence="5">
    <location>
        <begin position="21"/>
        <end position="43"/>
    </location>
</feature>
<evidence type="ECO:0000313" key="7">
    <source>
        <dbReference type="EMBL" id="RMB57796.1"/>
    </source>
</evidence>
<dbReference type="InterPro" id="IPR009908">
    <property type="entry name" value="Methylamine_util_MauE"/>
</dbReference>
<comment type="caution">
    <text evidence="7">The sequence shown here is derived from an EMBL/GenBank/DDBJ whole genome shotgun (WGS) entry which is preliminary data.</text>
</comment>
<feature type="domain" description="Methylamine utilisation protein MauE" evidence="6">
    <location>
        <begin position="17"/>
        <end position="150"/>
    </location>
</feature>
<evidence type="ECO:0000256" key="4">
    <source>
        <dbReference type="ARBA" id="ARBA00023136"/>
    </source>
</evidence>
<evidence type="ECO:0000256" key="3">
    <source>
        <dbReference type="ARBA" id="ARBA00022989"/>
    </source>
</evidence>
<comment type="subcellular location">
    <subcellularLocation>
        <location evidence="1">Membrane</location>
        <topology evidence="1">Multi-pass membrane protein</topology>
    </subcellularLocation>
</comment>
<feature type="transmembrane region" description="Helical" evidence="5">
    <location>
        <begin position="63"/>
        <end position="81"/>
    </location>
</feature>
<keyword evidence="2 5" id="KW-0812">Transmembrane</keyword>
<accession>A0A3M0GKF7</accession>
<protein>
    <submittedName>
        <fullName evidence="7">DoxX family membrane protein</fullName>
    </submittedName>
</protein>
<sequence length="185" mass="20015">MPVNESHTAPSIHNWRDWVGLVARLVPGIVFLYAGITKITNIPLFVQNIRAYQLLPELWMSDILAYILPVVEIVAALLLIAGLLTRGAAAVTLMMLVVFIGGIAWVWSQGISIDCGCFGTGGEVSAEDTQYPLKIAENLGMSALCVWLLVRPRSLFSLDHTLLGGGVPVSGDALTDDDFDDDPDH</sequence>
<evidence type="ECO:0000256" key="2">
    <source>
        <dbReference type="ARBA" id="ARBA00022692"/>
    </source>
</evidence>
<name>A0A3M0GKF7_9ACTN</name>
<organism evidence="7 8">
    <name type="scientific">Tessaracoccus antarcticus</name>
    <dbReference type="NCBI Taxonomy" id="2479848"/>
    <lineage>
        <taxon>Bacteria</taxon>
        <taxon>Bacillati</taxon>
        <taxon>Actinomycetota</taxon>
        <taxon>Actinomycetes</taxon>
        <taxon>Propionibacteriales</taxon>
        <taxon>Propionibacteriaceae</taxon>
        <taxon>Tessaracoccus</taxon>
    </lineage>
</organism>
<dbReference type="PANTHER" id="PTHR33452">
    <property type="entry name" value="OXIDOREDUCTASE CATD-RELATED"/>
    <property type="match status" value="1"/>
</dbReference>
<proteinExistence type="predicted"/>
<dbReference type="PANTHER" id="PTHR33452:SF1">
    <property type="entry name" value="INNER MEMBRANE PROTEIN YPHA-RELATED"/>
    <property type="match status" value="1"/>
</dbReference>
<keyword evidence="4 5" id="KW-0472">Membrane</keyword>
<dbReference type="AlphaFoldDB" id="A0A3M0GKF7"/>
<dbReference type="GO" id="GO:0005886">
    <property type="term" value="C:plasma membrane"/>
    <property type="evidence" value="ECO:0007669"/>
    <property type="project" value="TreeGrafter"/>
</dbReference>
<dbReference type="Pfam" id="PF07291">
    <property type="entry name" value="MauE"/>
    <property type="match status" value="1"/>
</dbReference>
<dbReference type="UniPathway" id="UPA00895"/>
<keyword evidence="8" id="KW-1185">Reference proteome</keyword>
<evidence type="ECO:0000256" key="1">
    <source>
        <dbReference type="ARBA" id="ARBA00004141"/>
    </source>
</evidence>
<dbReference type="Proteomes" id="UP000275256">
    <property type="component" value="Unassembled WGS sequence"/>
</dbReference>
<feature type="transmembrane region" description="Helical" evidence="5">
    <location>
        <begin position="88"/>
        <end position="107"/>
    </location>
</feature>
<dbReference type="GO" id="GO:0030416">
    <property type="term" value="P:methylamine metabolic process"/>
    <property type="evidence" value="ECO:0007669"/>
    <property type="project" value="InterPro"/>
</dbReference>
<dbReference type="OrthoDB" id="5422529at2"/>
<evidence type="ECO:0000313" key="8">
    <source>
        <dbReference type="Proteomes" id="UP000275256"/>
    </source>
</evidence>
<gene>
    <name evidence="7" type="ORF">EAX62_15140</name>
</gene>
<dbReference type="InterPro" id="IPR051907">
    <property type="entry name" value="DoxX-like_oxidoreductase"/>
</dbReference>
<evidence type="ECO:0000259" key="6">
    <source>
        <dbReference type="Pfam" id="PF07291"/>
    </source>
</evidence>